<proteinExistence type="predicted"/>
<keyword evidence="2" id="KW-1185">Reference proteome</keyword>
<dbReference type="AlphaFoldDB" id="A0A2D2DSA7"/>
<dbReference type="Proteomes" id="UP000229897">
    <property type="component" value="Chromosome"/>
</dbReference>
<gene>
    <name evidence="1" type="ORF">CR152_27650</name>
</gene>
<evidence type="ECO:0000313" key="1">
    <source>
        <dbReference type="EMBL" id="ATQ77856.1"/>
    </source>
</evidence>
<sequence>MLARLYGKDQVMVLNADRFYRLLARINDQFPRSRLDCVGDGIGLFILCGRKTDRQMKPVLATPKRWRYGRRDLTHKRIASIANGN</sequence>
<accession>A0A2D2DSA7</accession>
<dbReference type="KEGG" id="mass:CR152_27650"/>
<reference evidence="1" key="1">
    <citation type="submission" date="2017-10" db="EMBL/GenBank/DDBJ databases">
        <title>Massilia psychrophilum sp. nov., a novel purple-pigmented bacterium isolated from Tianshan glacier, Xinjiang Municipality, China.</title>
        <authorList>
            <person name="Wang H."/>
        </authorList>
    </citation>
    <scope>NUCLEOTIDE SEQUENCE [LARGE SCALE GENOMIC DNA]</scope>
    <source>
        <strain evidence="1">B2</strain>
    </source>
</reference>
<dbReference type="EMBL" id="CP024608">
    <property type="protein sequence ID" value="ATQ77856.1"/>
    <property type="molecule type" value="Genomic_DNA"/>
</dbReference>
<name>A0A2D2DSA7_9BURK</name>
<organism evidence="1 2">
    <name type="scientific">Massilia violaceinigra</name>
    <dbReference type="NCBI Taxonomy" id="2045208"/>
    <lineage>
        <taxon>Bacteria</taxon>
        <taxon>Pseudomonadati</taxon>
        <taxon>Pseudomonadota</taxon>
        <taxon>Betaproteobacteria</taxon>
        <taxon>Burkholderiales</taxon>
        <taxon>Oxalobacteraceae</taxon>
        <taxon>Telluria group</taxon>
        <taxon>Massilia</taxon>
    </lineage>
</organism>
<protein>
    <submittedName>
        <fullName evidence="1">Uncharacterized protein</fullName>
    </submittedName>
</protein>
<evidence type="ECO:0000313" key="2">
    <source>
        <dbReference type="Proteomes" id="UP000229897"/>
    </source>
</evidence>